<sequence>MAKRNLFIVTPRAALLHISPDIRRLFACGPDDGIVNAKPANDNSGLIAVADSHLVLLHDLSRGTEKEYKLKSGSGEPRLLLFSPTSSILYFTTTLNPAIQAYSIPTAELLPPLHAHPSPPNILVICPDGSDLLSASPTPPTVFIQDLRVIGGASVQFQPSTRSPAACAAFHPHSACFFAIGFTDGTVAVYRFAKPSLQPLATVITDDNGLARPKELGSVKRLHKASMRGVLAIDFIAGYHARIVSYVSGPATSLAVTSHGPIQTFGRKQRDVVIGGDAGGDDEARLYEGLETLVAVGTQAGKVLVFNVLGLLVQEVIIDLPVIGVEWVGDMNEPSQLRSRRTTPTSPLRPVADNLLREFELAQQEEDGTVRRSPRISSDKPLDWLPRAPTDMLSQTPQPAKWTMKSPRKSFPRPRIVTETFKSPTAPASRTTSLITPTSKPESPNPASPATPVGQFKSVDVPLMSGALGPASVSGSDSEISDIDDEIVSDIWSDPQSQPQASFHIKSPQSSGALQPIDPSPIHDSPESSIYSTLKSPPNFPRRRTWRIRKSRVNVDGGQSPVRTRPRSPRKRSKGDDGMYSIERGRRVQKIDGMSGASLQEQNERLVMEMQALQQEFKAFKEAMLASKL</sequence>
<feature type="region of interest" description="Disordered" evidence="2">
    <location>
        <begin position="493"/>
        <end position="580"/>
    </location>
</feature>
<dbReference type="Proteomes" id="UP000799770">
    <property type="component" value="Unassembled WGS sequence"/>
</dbReference>
<feature type="compositionally biased region" description="Polar residues" evidence="2">
    <location>
        <begin position="527"/>
        <end position="536"/>
    </location>
</feature>
<keyword evidence="4" id="KW-1185">Reference proteome</keyword>
<dbReference type="OrthoDB" id="5362656at2759"/>
<dbReference type="SUPFAM" id="SSF101908">
    <property type="entry name" value="Putative isomerase YbhE"/>
    <property type="match status" value="1"/>
</dbReference>
<dbReference type="AlphaFoldDB" id="A0A6A5YTB7"/>
<feature type="compositionally biased region" description="Basic residues" evidence="2">
    <location>
        <begin position="564"/>
        <end position="573"/>
    </location>
</feature>
<gene>
    <name evidence="3" type="ORF">BDV96DRAFT_650908</name>
</gene>
<organism evidence="3 4">
    <name type="scientific">Lophiotrema nucula</name>
    <dbReference type="NCBI Taxonomy" id="690887"/>
    <lineage>
        <taxon>Eukaryota</taxon>
        <taxon>Fungi</taxon>
        <taxon>Dikarya</taxon>
        <taxon>Ascomycota</taxon>
        <taxon>Pezizomycotina</taxon>
        <taxon>Dothideomycetes</taxon>
        <taxon>Pleosporomycetidae</taxon>
        <taxon>Pleosporales</taxon>
        <taxon>Lophiotremataceae</taxon>
        <taxon>Lophiotrema</taxon>
    </lineage>
</organism>
<evidence type="ECO:0000313" key="3">
    <source>
        <dbReference type="EMBL" id="KAF2110260.1"/>
    </source>
</evidence>
<dbReference type="InterPro" id="IPR015943">
    <property type="entry name" value="WD40/YVTN_repeat-like_dom_sf"/>
</dbReference>
<feature type="compositionally biased region" description="Polar residues" evidence="2">
    <location>
        <begin position="495"/>
        <end position="513"/>
    </location>
</feature>
<protein>
    <recommendedName>
        <fullName evidence="5">WD40-repeat-containing domain protein</fullName>
    </recommendedName>
</protein>
<dbReference type="EMBL" id="ML977338">
    <property type="protein sequence ID" value="KAF2110260.1"/>
    <property type="molecule type" value="Genomic_DNA"/>
</dbReference>
<accession>A0A6A5YTB7</accession>
<feature type="region of interest" description="Disordered" evidence="2">
    <location>
        <begin position="362"/>
        <end position="455"/>
    </location>
</feature>
<evidence type="ECO:0008006" key="5">
    <source>
        <dbReference type="Google" id="ProtNLM"/>
    </source>
</evidence>
<feature type="coiled-coil region" evidence="1">
    <location>
        <begin position="596"/>
        <end position="623"/>
    </location>
</feature>
<name>A0A6A5YTB7_9PLEO</name>
<evidence type="ECO:0000313" key="4">
    <source>
        <dbReference type="Proteomes" id="UP000799770"/>
    </source>
</evidence>
<feature type="compositionally biased region" description="Polar residues" evidence="2">
    <location>
        <begin position="420"/>
        <end position="442"/>
    </location>
</feature>
<evidence type="ECO:0000256" key="1">
    <source>
        <dbReference type="SAM" id="Coils"/>
    </source>
</evidence>
<reference evidence="3" key="1">
    <citation type="journal article" date="2020" name="Stud. Mycol.">
        <title>101 Dothideomycetes genomes: a test case for predicting lifestyles and emergence of pathogens.</title>
        <authorList>
            <person name="Haridas S."/>
            <person name="Albert R."/>
            <person name="Binder M."/>
            <person name="Bloem J."/>
            <person name="Labutti K."/>
            <person name="Salamov A."/>
            <person name="Andreopoulos B."/>
            <person name="Baker S."/>
            <person name="Barry K."/>
            <person name="Bills G."/>
            <person name="Bluhm B."/>
            <person name="Cannon C."/>
            <person name="Castanera R."/>
            <person name="Culley D."/>
            <person name="Daum C."/>
            <person name="Ezra D."/>
            <person name="Gonzalez J."/>
            <person name="Henrissat B."/>
            <person name="Kuo A."/>
            <person name="Liang C."/>
            <person name="Lipzen A."/>
            <person name="Lutzoni F."/>
            <person name="Magnuson J."/>
            <person name="Mondo S."/>
            <person name="Nolan M."/>
            <person name="Ohm R."/>
            <person name="Pangilinan J."/>
            <person name="Park H.-J."/>
            <person name="Ramirez L."/>
            <person name="Alfaro M."/>
            <person name="Sun H."/>
            <person name="Tritt A."/>
            <person name="Yoshinaga Y."/>
            <person name="Zwiers L.-H."/>
            <person name="Turgeon B."/>
            <person name="Goodwin S."/>
            <person name="Spatafora J."/>
            <person name="Crous P."/>
            <person name="Grigoriev I."/>
        </authorList>
    </citation>
    <scope>NUCLEOTIDE SEQUENCE</scope>
    <source>
        <strain evidence="3">CBS 627.86</strain>
    </source>
</reference>
<evidence type="ECO:0000256" key="2">
    <source>
        <dbReference type="SAM" id="MobiDB-lite"/>
    </source>
</evidence>
<feature type="compositionally biased region" description="Basic residues" evidence="2">
    <location>
        <begin position="541"/>
        <end position="552"/>
    </location>
</feature>
<proteinExistence type="predicted"/>
<dbReference type="Gene3D" id="2.130.10.10">
    <property type="entry name" value="YVTN repeat-like/Quinoprotein amine dehydrogenase"/>
    <property type="match status" value="1"/>
</dbReference>
<keyword evidence="1" id="KW-0175">Coiled coil</keyword>